<dbReference type="RefSeq" id="XP_062640676.1">
    <property type="nucleotide sequence ID" value="XM_062779207.1"/>
</dbReference>
<reference evidence="4" key="1">
    <citation type="journal article" date="2023" name="Mol. Phylogenet. Evol.">
        <title>Genome-scale phylogeny and comparative genomics of the fungal order Sordariales.</title>
        <authorList>
            <person name="Hensen N."/>
            <person name="Bonometti L."/>
            <person name="Westerberg I."/>
            <person name="Brannstrom I.O."/>
            <person name="Guillou S."/>
            <person name="Cros-Aarteil S."/>
            <person name="Calhoun S."/>
            <person name="Haridas S."/>
            <person name="Kuo A."/>
            <person name="Mondo S."/>
            <person name="Pangilinan J."/>
            <person name="Riley R."/>
            <person name="LaButti K."/>
            <person name="Andreopoulos B."/>
            <person name="Lipzen A."/>
            <person name="Chen C."/>
            <person name="Yan M."/>
            <person name="Daum C."/>
            <person name="Ng V."/>
            <person name="Clum A."/>
            <person name="Steindorff A."/>
            <person name="Ohm R.A."/>
            <person name="Martin F."/>
            <person name="Silar P."/>
            <person name="Natvig D.O."/>
            <person name="Lalanne C."/>
            <person name="Gautier V."/>
            <person name="Ament-Velasquez S.L."/>
            <person name="Kruys A."/>
            <person name="Hutchinson M.I."/>
            <person name="Powell A.J."/>
            <person name="Barry K."/>
            <person name="Miller A.N."/>
            <person name="Grigoriev I.V."/>
            <person name="Debuchy R."/>
            <person name="Gladieux P."/>
            <person name="Hiltunen Thoren M."/>
            <person name="Johannesson H."/>
        </authorList>
    </citation>
    <scope>NUCLEOTIDE SEQUENCE</scope>
    <source>
        <strain evidence="4">CBS 141.50</strain>
    </source>
</reference>
<evidence type="ECO:0000256" key="2">
    <source>
        <dbReference type="SAM" id="Phobius"/>
    </source>
</evidence>
<dbReference type="GeneID" id="87815820"/>
<evidence type="ECO:0000313" key="4">
    <source>
        <dbReference type="EMBL" id="KAK4147305.1"/>
    </source>
</evidence>
<accession>A0AAN6ZPU9</accession>
<name>A0AAN6ZPU9_9PEZI</name>
<reference evidence="4" key="2">
    <citation type="submission" date="2023-05" db="EMBL/GenBank/DDBJ databases">
        <authorList>
            <consortium name="Lawrence Berkeley National Laboratory"/>
            <person name="Steindorff A."/>
            <person name="Hensen N."/>
            <person name="Bonometti L."/>
            <person name="Westerberg I."/>
            <person name="Brannstrom I.O."/>
            <person name="Guillou S."/>
            <person name="Cros-Aarteil S."/>
            <person name="Calhoun S."/>
            <person name="Haridas S."/>
            <person name="Kuo A."/>
            <person name="Mondo S."/>
            <person name="Pangilinan J."/>
            <person name="Riley R."/>
            <person name="Labutti K."/>
            <person name="Andreopoulos B."/>
            <person name="Lipzen A."/>
            <person name="Chen C."/>
            <person name="Yanf M."/>
            <person name="Daum C."/>
            <person name="Ng V."/>
            <person name="Clum A."/>
            <person name="Ohm R."/>
            <person name="Martin F."/>
            <person name="Silar P."/>
            <person name="Natvig D."/>
            <person name="Lalanne C."/>
            <person name="Gautier V."/>
            <person name="Ament-Velasquez S.L."/>
            <person name="Kruys A."/>
            <person name="Hutchinson M.I."/>
            <person name="Powell A.J."/>
            <person name="Barry K."/>
            <person name="Miller A.N."/>
            <person name="Grigoriev I.V."/>
            <person name="Debuchy R."/>
            <person name="Gladieux P."/>
            <person name="Thoren M.H."/>
            <person name="Johannesson H."/>
        </authorList>
    </citation>
    <scope>NUCLEOTIDE SEQUENCE</scope>
    <source>
        <strain evidence="4">CBS 141.50</strain>
    </source>
</reference>
<gene>
    <name evidence="4" type="ORF">C8A04DRAFT_24548</name>
</gene>
<dbReference type="InterPro" id="IPR029476">
    <property type="entry name" value="DNase_NucA_NucB"/>
</dbReference>
<dbReference type="AlphaFoldDB" id="A0AAN6ZPU9"/>
<keyword evidence="2" id="KW-0812">Transmembrane</keyword>
<proteinExistence type="predicted"/>
<evidence type="ECO:0000256" key="1">
    <source>
        <dbReference type="SAM" id="MobiDB-lite"/>
    </source>
</evidence>
<dbReference type="Pfam" id="PF14040">
    <property type="entry name" value="DNase_NucA_NucB"/>
    <property type="match status" value="1"/>
</dbReference>
<sequence length="328" mass="35768">MTECVRVCHSSGQNLPVVEFHNIPGQTDQLFRSMCEGMNGWLRRQQSSSGGPGPIHTDLDLGEDIFTFGGKTANNPEKQKRRDQVNCPGYCKRMFPGSVGLECDEYPPAMFLEGGSLATRVCVPRKQNSGFQGPLLGNLVKKCDLKKGEKVLVRLKGGCKQFSFTPRRDLHDEDFILDSDEGTHELSGPVQARDVTEGPNFGDSSSELLDPYQDGSLTYVAVPLGELADGHYDMEAKFLGKTVVRAEVLNLYGDSYAAIDNPASSERLIFDVTDNLTISASLVAYTKEKVDLSFSGTISKANEGQVIRSAILPTVVFVTCVALFLGLV</sequence>
<feature type="transmembrane region" description="Helical" evidence="2">
    <location>
        <begin position="306"/>
        <end position="327"/>
    </location>
</feature>
<organism evidence="4 5">
    <name type="scientific">Dichotomopilus funicola</name>
    <dbReference type="NCBI Taxonomy" id="1934379"/>
    <lineage>
        <taxon>Eukaryota</taxon>
        <taxon>Fungi</taxon>
        <taxon>Dikarya</taxon>
        <taxon>Ascomycota</taxon>
        <taxon>Pezizomycotina</taxon>
        <taxon>Sordariomycetes</taxon>
        <taxon>Sordariomycetidae</taxon>
        <taxon>Sordariales</taxon>
        <taxon>Chaetomiaceae</taxon>
        <taxon>Dichotomopilus</taxon>
    </lineage>
</organism>
<keyword evidence="2" id="KW-0472">Membrane</keyword>
<keyword evidence="2" id="KW-1133">Transmembrane helix</keyword>
<dbReference type="Proteomes" id="UP001302676">
    <property type="component" value="Unassembled WGS sequence"/>
</dbReference>
<comment type="caution">
    <text evidence="4">The sequence shown here is derived from an EMBL/GenBank/DDBJ whole genome shotgun (WGS) entry which is preliminary data.</text>
</comment>
<evidence type="ECO:0000313" key="5">
    <source>
        <dbReference type="Proteomes" id="UP001302676"/>
    </source>
</evidence>
<feature type="domain" description="Deoxyribonuclease NucA/NucB" evidence="3">
    <location>
        <begin position="66"/>
        <end position="152"/>
    </location>
</feature>
<feature type="region of interest" description="Disordered" evidence="1">
    <location>
        <begin position="181"/>
        <end position="207"/>
    </location>
</feature>
<evidence type="ECO:0000259" key="3">
    <source>
        <dbReference type="Pfam" id="PF14040"/>
    </source>
</evidence>
<dbReference type="EMBL" id="MU853556">
    <property type="protein sequence ID" value="KAK4147305.1"/>
    <property type="molecule type" value="Genomic_DNA"/>
</dbReference>
<keyword evidence="5" id="KW-1185">Reference proteome</keyword>
<protein>
    <recommendedName>
        <fullName evidence="3">Deoxyribonuclease NucA/NucB domain-containing protein</fullName>
    </recommendedName>
</protein>